<accession>A0A5J4KXH0</accession>
<evidence type="ECO:0000313" key="1">
    <source>
        <dbReference type="EMBL" id="GER94288.1"/>
    </source>
</evidence>
<comment type="caution">
    <text evidence="1">The sequence shown here is derived from an EMBL/GenBank/DDBJ whole genome shotgun (WGS) entry which is preliminary data.</text>
</comment>
<name>A0A5J4KXH0_9ZZZZ</name>
<sequence>MYIKKSDFQYLEGLYKGIDDNGKKKFLHALMKSYKIKPDEFKEKIKIVDDDVFDIEGIEPGKFITKTAIKKAYKAIKGELK</sequence>
<dbReference type="AlphaFoldDB" id="A0A5J4KXH0"/>
<dbReference type="EMBL" id="BLAB01000001">
    <property type="protein sequence ID" value="GER94288.1"/>
    <property type="molecule type" value="Genomic_DNA"/>
</dbReference>
<gene>
    <name evidence="1" type="ORF">A45J_2049</name>
</gene>
<proteinExistence type="predicted"/>
<reference evidence="1" key="1">
    <citation type="submission" date="2019-10" db="EMBL/GenBank/DDBJ databases">
        <title>Metagenomic sequencing of thiosulfate-disproportionating enrichment culture.</title>
        <authorList>
            <person name="Umezawa K."/>
            <person name="Kojima H."/>
            <person name="Fukui M."/>
        </authorList>
    </citation>
    <scope>NUCLEOTIDE SEQUENCE</scope>
    <source>
        <strain evidence="1">45J</strain>
    </source>
</reference>
<organism evidence="1">
    <name type="scientific">hot springs metagenome</name>
    <dbReference type="NCBI Taxonomy" id="433727"/>
    <lineage>
        <taxon>unclassified sequences</taxon>
        <taxon>metagenomes</taxon>
        <taxon>ecological metagenomes</taxon>
    </lineage>
</organism>
<protein>
    <submittedName>
        <fullName evidence="1">Uncharacterized protein</fullName>
    </submittedName>
</protein>